<reference evidence="2" key="1">
    <citation type="journal article" date="2019" name="Ecotoxicol. Environ. Saf.">
        <title>Microbial characterization of heavy metal resistant bacterial strains isolated from an electroplating wastewater treatment plant.</title>
        <authorList>
            <person name="Cai X."/>
            <person name="Zheng X."/>
            <person name="Zhang D."/>
            <person name="Iqbal W."/>
            <person name="Liu C."/>
            <person name="Yang B."/>
            <person name="Zhao X."/>
            <person name="Lu X."/>
            <person name="Mao Y."/>
        </authorList>
    </citation>
    <scope>NUCLEOTIDE SEQUENCE [LARGE SCALE GENOMIC DNA]</scope>
    <source>
        <strain evidence="2">Ni1-3</strain>
    </source>
</reference>
<proteinExistence type="predicted"/>
<sequence>MVSNAKEARKRVPFGRALVDSAGLNSQLHPETTESAFVANTDVLNDSATSIKIKLSSGRTLTFTRKHLTAEELKTKSFVHPFNPRPAGDVKPNSLLRIRKTIAKVQFSDALATRDSTGYHLFDGQRRRMAAILENAGLNVLYTDFVLTEEEVHEIVKYVQTSEKYSYRDAGFQMKKALAKNELEIANNKTVKLSLRELAAQFDVSYSYVTRALKAAEIPDEIIELFPCPSALSSTQIMALYDITQKHQLSALLSEQLLEKIEKICIDANEGETSVAGLFDVDGQKNSQILKVFEDFDKQSKPKKLANDKIAEGDDRNRWAKLSTQNRKTKVEVTRLSEQEIEKLKQFLIDLVEAKNQ</sequence>
<dbReference type="Gene3D" id="1.10.10.2830">
    <property type="match status" value="1"/>
</dbReference>
<organism evidence="2">
    <name type="scientific">Shewanella decolorationis</name>
    <dbReference type="NCBI Taxonomy" id="256839"/>
    <lineage>
        <taxon>Bacteria</taxon>
        <taxon>Pseudomonadati</taxon>
        <taxon>Pseudomonadota</taxon>
        <taxon>Gammaproteobacteria</taxon>
        <taxon>Alteromonadales</taxon>
        <taxon>Shewanellaceae</taxon>
        <taxon>Shewanella</taxon>
    </lineage>
</organism>
<accession>A0A5B8R203</accession>
<name>A0A5B8R203_9GAMM</name>
<dbReference type="PANTHER" id="PTHR38973:SF1">
    <property type="entry name" value="PLASMID PARTITION PROTEIN B"/>
    <property type="match status" value="1"/>
</dbReference>
<protein>
    <recommendedName>
        <fullName evidence="3">ParB/RepB/Spo0J family partition protein</fullName>
    </recommendedName>
</protein>
<keyword evidence="1" id="KW-0238">DNA-binding</keyword>
<evidence type="ECO:0000256" key="1">
    <source>
        <dbReference type="ARBA" id="ARBA00023125"/>
    </source>
</evidence>
<dbReference type="GO" id="GO:0003677">
    <property type="term" value="F:DNA binding"/>
    <property type="evidence" value="ECO:0007669"/>
    <property type="project" value="UniProtKB-KW"/>
</dbReference>
<dbReference type="RefSeq" id="WP_037426883.1">
    <property type="nucleotide sequence ID" value="NZ_CP076856.1"/>
</dbReference>
<evidence type="ECO:0008006" key="3">
    <source>
        <dbReference type="Google" id="ProtNLM"/>
    </source>
</evidence>
<gene>
    <name evidence="2" type="ORF">D0436_22245</name>
</gene>
<evidence type="ECO:0000313" key="2">
    <source>
        <dbReference type="EMBL" id="QDZ92953.1"/>
    </source>
</evidence>
<dbReference type="SUPFAM" id="SSF109709">
    <property type="entry name" value="KorB DNA-binding domain-like"/>
    <property type="match status" value="1"/>
</dbReference>
<dbReference type="EMBL" id="CP031775">
    <property type="protein sequence ID" value="QDZ92953.1"/>
    <property type="molecule type" value="Genomic_DNA"/>
</dbReference>
<dbReference type="PANTHER" id="PTHR38973">
    <property type="entry name" value="PLASMID PARTITIONING CONTROL PROTEIN-RELATED"/>
    <property type="match status" value="1"/>
</dbReference>
<dbReference type="AlphaFoldDB" id="A0A5B8R203"/>